<organism evidence="2 3">
    <name type="scientific">Bradyrhizobium jicamae</name>
    <dbReference type="NCBI Taxonomy" id="280332"/>
    <lineage>
        <taxon>Bacteria</taxon>
        <taxon>Pseudomonadati</taxon>
        <taxon>Pseudomonadota</taxon>
        <taxon>Alphaproteobacteria</taxon>
        <taxon>Hyphomicrobiales</taxon>
        <taxon>Nitrobacteraceae</taxon>
        <taxon>Bradyrhizobium</taxon>
    </lineage>
</organism>
<dbReference type="AlphaFoldDB" id="A0A0R3LQV5"/>
<evidence type="ECO:0000256" key="1">
    <source>
        <dbReference type="SAM" id="MobiDB-lite"/>
    </source>
</evidence>
<sequence>MMEDQDDISIEKLRVDPAKTQQIAPDQEPDKSKREGWQRVFTSIPREWELRLLQAKRISTYRLALELLYLNWKDNGKPIVVSSKVARAVKISARSKWEALAELERLGLIEVDRRPRKSPRVILLRIPAKQT</sequence>
<accession>A0A0R3LQV5</accession>
<evidence type="ECO:0000313" key="2">
    <source>
        <dbReference type="EMBL" id="KRR09278.1"/>
    </source>
</evidence>
<dbReference type="RefSeq" id="WP_057835530.1">
    <property type="nucleotide sequence ID" value="NZ_LLXZ01000074.1"/>
</dbReference>
<name>A0A0R3LQV5_9BRAD</name>
<dbReference type="EMBL" id="LLXZ01000074">
    <property type="protein sequence ID" value="KRR09278.1"/>
    <property type="molecule type" value="Genomic_DNA"/>
</dbReference>
<comment type="caution">
    <text evidence="2">The sequence shown here is derived from an EMBL/GenBank/DDBJ whole genome shotgun (WGS) entry which is preliminary data.</text>
</comment>
<protein>
    <recommendedName>
        <fullName evidence="4">Helix-turn-helix domain-containing protein</fullName>
    </recommendedName>
</protein>
<dbReference type="OrthoDB" id="9936708at2"/>
<evidence type="ECO:0008006" key="4">
    <source>
        <dbReference type="Google" id="ProtNLM"/>
    </source>
</evidence>
<evidence type="ECO:0000313" key="3">
    <source>
        <dbReference type="Proteomes" id="UP000050863"/>
    </source>
</evidence>
<gene>
    <name evidence="2" type="ORF">CQ12_41310</name>
</gene>
<reference evidence="2 3" key="1">
    <citation type="submission" date="2014-03" db="EMBL/GenBank/DDBJ databases">
        <title>Bradyrhizobium valentinum sp. nov., isolated from effective nodules of Lupinus mariae-josephae, a lupine endemic of basic-lime soils in Eastern Spain.</title>
        <authorList>
            <person name="Duran D."/>
            <person name="Rey L."/>
            <person name="Navarro A."/>
            <person name="Busquets A."/>
            <person name="Imperial J."/>
            <person name="Ruiz-Argueso T."/>
        </authorList>
    </citation>
    <scope>NUCLEOTIDE SEQUENCE [LARGE SCALE GENOMIC DNA]</scope>
    <source>
        <strain evidence="2 3">PAC68</strain>
    </source>
</reference>
<keyword evidence="3" id="KW-1185">Reference proteome</keyword>
<dbReference type="Proteomes" id="UP000050863">
    <property type="component" value="Unassembled WGS sequence"/>
</dbReference>
<feature type="region of interest" description="Disordered" evidence="1">
    <location>
        <begin position="17"/>
        <end position="36"/>
    </location>
</feature>
<proteinExistence type="predicted"/>